<dbReference type="SUPFAM" id="SSF55920">
    <property type="entry name" value="Creatinase/aminopeptidase"/>
    <property type="match status" value="1"/>
</dbReference>
<dbReference type="InterPro" id="IPR000587">
    <property type="entry name" value="Creatinase_N"/>
</dbReference>
<dbReference type="Pfam" id="PF01321">
    <property type="entry name" value="Creatinase_N"/>
    <property type="match status" value="1"/>
</dbReference>
<evidence type="ECO:0000313" key="3">
    <source>
        <dbReference type="EMBL" id="KXB58460.1"/>
    </source>
</evidence>
<feature type="domain" description="Creatinase N-terminal" evidence="2">
    <location>
        <begin position="5"/>
        <end position="131"/>
    </location>
</feature>
<sequence length="359" mass="40153">MKKQRVDKVVTKMKENGIDQAIISDPYSIFYFTGIMLNPGERLFALILDVNGKHTLFHNALFPIEQDLGIEKVTLFDTDCPTEALSKKLPKGSTVGVDKALVARFLLPLVNKLTENKFTDVSQIVDRIRMVKDEEEKELMRKVSLLNDKACEKVIASLSKDKTELQVVEDLLAIHRELDIDGESFAPIIAYGANGANPHGEPGKRYLKEGDSIIIDMGGIKNNYCSDMTRTVFYKQPSKKAREVFEIVLEAQKRGVAAVKPGVRFCDIDAACRDYITEKGYGEYFTHRTGHNIGLECHEYGDVSATNTNVVEPGMCFSVEPGIYIPGEFGVRIEDIVMVTEDGVENLNKFNKEFVVIGE</sequence>
<dbReference type="EMBL" id="LSDB01000011">
    <property type="protein sequence ID" value="KXB58460.1"/>
    <property type="molecule type" value="Genomic_DNA"/>
</dbReference>
<feature type="domain" description="Peptidase M24" evidence="1">
    <location>
        <begin position="138"/>
        <end position="341"/>
    </location>
</feature>
<reference evidence="3 4" key="1">
    <citation type="submission" date="2016-01" db="EMBL/GenBank/DDBJ databases">
        <authorList>
            <person name="Mitreva M."/>
            <person name="Pepin K.H."/>
            <person name="Mihindukulasuriya K.A."/>
            <person name="Fulton R."/>
            <person name="Fronick C."/>
            <person name="O'Laughlin M."/>
            <person name="Miner T."/>
            <person name="Herter B."/>
            <person name="Rosa B.A."/>
            <person name="Cordes M."/>
            <person name="Tomlinson C."/>
            <person name="Wollam A."/>
            <person name="Palsikar V.B."/>
            <person name="Mardis E.R."/>
            <person name="Wilson R.K."/>
        </authorList>
    </citation>
    <scope>NUCLEOTIDE SEQUENCE [LARGE SCALE GENOMIC DNA]</scope>
    <source>
        <strain evidence="3 4">KA00071</strain>
    </source>
</reference>
<dbReference type="PANTHER" id="PTHR46112">
    <property type="entry name" value="AMINOPEPTIDASE"/>
    <property type="match status" value="1"/>
</dbReference>
<dbReference type="SUPFAM" id="SSF53092">
    <property type="entry name" value="Creatinase/prolidase N-terminal domain"/>
    <property type="match status" value="1"/>
</dbReference>
<organism evidence="3 4">
    <name type="scientific">Gemelliphila asaccharolytica</name>
    <dbReference type="NCBI Taxonomy" id="502393"/>
    <lineage>
        <taxon>Bacteria</taxon>
        <taxon>Bacillati</taxon>
        <taxon>Bacillota</taxon>
        <taxon>Bacilli</taxon>
        <taxon>Bacillales</taxon>
        <taxon>Gemellaceae</taxon>
        <taxon>Gemelliphila</taxon>
    </lineage>
</organism>
<dbReference type="PANTHER" id="PTHR46112:SF3">
    <property type="entry name" value="AMINOPEPTIDASE YPDF"/>
    <property type="match status" value="1"/>
</dbReference>
<gene>
    <name evidence="3" type="ORF">HMPREF1871_00484</name>
</gene>
<keyword evidence="4" id="KW-1185">Reference proteome</keyword>
<dbReference type="InterPro" id="IPR000994">
    <property type="entry name" value="Pept_M24"/>
</dbReference>
<protein>
    <submittedName>
        <fullName evidence="3">Creatinase</fullName>
    </submittedName>
</protein>
<name>A0ABR5TMD3_9BACL</name>
<evidence type="ECO:0000313" key="4">
    <source>
        <dbReference type="Proteomes" id="UP000070467"/>
    </source>
</evidence>
<proteinExistence type="predicted"/>
<accession>A0ABR5TMD3</accession>
<dbReference type="Gene3D" id="3.90.230.10">
    <property type="entry name" value="Creatinase/methionine aminopeptidase superfamily"/>
    <property type="match status" value="1"/>
</dbReference>
<dbReference type="Pfam" id="PF00557">
    <property type="entry name" value="Peptidase_M24"/>
    <property type="match status" value="1"/>
</dbReference>
<dbReference type="Gene3D" id="3.40.350.10">
    <property type="entry name" value="Creatinase/prolidase N-terminal domain"/>
    <property type="match status" value="1"/>
</dbReference>
<dbReference type="InterPro" id="IPR029149">
    <property type="entry name" value="Creatin/AminoP/Spt16_N"/>
</dbReference>
<dbReference type="Proteomes" id="UP000070467">
    <property type="component" value="Unassembled WGS sequence"/>
</dbReference>
<dbReference type="CDD" id="cd01092">
    <property type="entry name" value="APP-like"/>
    <property type="match status" value="1"/>
</dbReference>
<comment type="caution">
    <text evidence="3">The sequence shown here is derived from an EMBL/GenBank/DDBJ whole genome shotgun (WGS) entry which is preliminary data.</text>
</comment>
<dbReference type="InterPro" id="IPR036005">
    <property type="entry name" value="Creatinase/aminopeptidase-like"/>
</dbReference>
<evidence type="ECO:0000259" key="1">
    <source>
        <dbReference type="Pfam" id="PF00557"/>
    </source>
</evidence>
<dbReference type="InterPro" id="IPR050659">
    <property type="entry name" value="Peptidase_M24B"/>
</dbReference>
<dbReference type="RefSeq" id="WP_066129589.1">
    <property type="nucleotide sequence ID" value="NZ_KQ959864.1"/>
</dbReference>
<evidence type="ECO:0000259" key="2">
    <source>
        <dbReference type="Pfam" id="PF01321"/>
    </source>
</evidence>